<evidence type="ECO:0000313" key="5">
    <source>
        <dbReference type="EMBL" id="MBB4661944.1"/>
    </source>
</evidence>
<evidence type="ECO:0000256" key="3">
    <source>
        <dbReference type="ARBA" id="ARBA00022840"/>
    </source>
</evidence>
<keyword evidence="1" id="KW-0813">Transport</keyword>
<dbReference type="PANTHER" id="PTHR45772">
    <property type="entry name" value="CONSERVED COMPONENT OF ABC TRANSPORTER FOR NATURAL AMINO ACIDS-RELATED"/>
    <property type="match status" value="1"/>
</dbReference>
<dbReference type="GO" id="GO:0005524">
    <property type="term" value="F:ATP binding"/>
    <property type="evidence" value="ECO:0007669"/>
    <property type="project" value="UniProtKB-KW"/>
</dbReference>
<keyword evidence="6" id="KW-1185">Reference proteome</keyword>
<keyword evidence="3 5" id="KW-0067">ATP-binding</keyword>
<keyword evidence="2" id="KW-0547">Nucleotide-binding</keyword>
<dbReference type="InterPro" id="IPR003593">
    <property type="entry name" value="AAA+_ATPase"/>
</dbReference>
<dbReference type="Pfam" id="PF00005">
    <property type="entry name" value="ABC_tran"/>
    <property type="match status" value="1"/>
</dbReference>
<dbReference type="PANTHER" id="PTHR45772:SF9">
    <property type="entry name" value="CONSERVED COMPONENT OF ABC TRANSPORTER FOR NATURAL AMINO ACIDS"/>
    <property type="match status" value="1"/>
</dbReference>
<feature type="domain" description="ABC transporter" evidence="4">
    <location>
        <begin position="6"/>
        <end position="254"/>
    </location>
</feature>
<sequence length="257" mass="27770">MTDELLRVEEVVKRFGGVHAVDGATFAVRGGSITALIGPNGAGKTTLFNVVTGFQRADRGEVVYDGRTVGGRPAHAIARCGMVRTFQITKALAAMPVIDNMTLAAPRQPGEHLAGVIARPYAARKREKAVRERARELLARYGLEQKADDYAGTLSGGQRKLLELARVLMVEPRMVLLDEPMAGVNPTLGGKLLEHVHALREQEGTTFLLIEHDMEVVMGHSDRVICMAQGRVIADGEPEAVRSDPRVIDAYLGGAAR</sequence>
<dbReference type="PROSITE" id="PS50893">
    <property type="entry name" value="ABC_TRANSPORTER_2"/>
    <property type="match status" value="1"/>
</dbReference>
<protein>
    <submittedName>
        <fullName evidence="5">Branched-chain amino acid transport system ATP-binding protein</fullName>
    </submittedName>
</protein>
<dbReference type="GO" id="GO:0016887">
    <property type="term" value="F:ATP hydrolysis activity"/>
    <property type="evidence" value="ECO:0007669"/>
    <property type="project" value="InterPro"/>
</dbReference>
<dbReference type="InterPro" id="IPR027417">
    <property type="entry name" value="P-loop_NTPase"/>
</dbReference>
<dbReference type="InterPro" id="IPR017871">
    <property type="entry name" value="ABC_transporter-like_CS"/>
</dbReference>
<dbReference type="Proteomes" id="UP000585272">
    <property type="component" value="Unassembled WGS sequence"/>
</dbReference>
<dbReference type="Pfam" id="PF12399">
    <property type="entry name" value="BCA_ABC_TP_C"/>
    <property type="match status" value="1"/>
</dbReference>
<evidence type="ECO:0000259" key="4">
    <source>
        <dbReference type="PROSITE" id="PS50893"/>
    </source>
</evidence>
<comment type="caution">
    <text evidence="5">The sequence shown here is derived from an EMBL/GenBank/DDBJ whole genome shotgun (WGS) entry which is preliminary data.</text>
</comment>
<proteinExistence type="predicted"/>
<dbReference type="FunFam" id="3.40.50.300:FF:000421">
    <property type="entry name" value="Branched-chain amino acid ABC transporter ATP-binding protein"/>
    <property type="match status" value="1"/>
</dbReference>
<dbReference type="CDD" id="cd03219">
    <property type="entry name" value="ABC_Mj1267_LivG_branched"/>
    <property type="match status" value="1"/>
</dbReference>
<dbReference type="SMART" id="SM00382">
    <property type="entry name" value="AAA"/>
    <property type="match status" value="1"/>
</dbReference>
<gene>
    <name evidence="5" type="ORF">BDZ31_001517</name>
</gene>
<reference evidence="5 6" key="1">
    <citation type="submission" date="2020-08" db="EMBL/GenBank/DDBJ databases">
        <title>Genomic Encyclopedia of Archaeal and Bacterial Type Strains, Phase II (KMG-II): from individual species to whole genera.</title>
        <authorList>
            <person name="Goeker M."/>
        </authorList>
    </citation>
    <scope>NUCLEOTIDE SEQUENCE [LARGE SCALE GENOMIC DNA]</scope>
    <source>
        <strain evidence="5 6">DSM 23288</strain>
    </source>
</reference>
<accession>A0A840ID01</accession>
<evidence type="ECO:0000256" key="2">
    <source>
        <dbReference type="ARBA" id="ARBA00022741"/>
    </source>
</evidence>
<name>A0A840ID01_9ACTN</name>
<evidence type="ECO:0000313" key="6">
    <source>
        <dbReference type="Proteomes" id="UP000585272"/>
    </source>
</evidence>
<dbReference type="InterPro" id="IPR032823">
    <property type="entry name" value="BCA_ABC_TP_C"/>
</dbReference>
<dbReference type="GO" id="GO:0005886">
    <property type="term" value="C:plasma membrane"/>
    <property type="evidence" value="ECO:0007669"/>
    <property type="project" value="TreeGrafter"/>
</dbReference>
<dbReference type="EMBL" id="JACHNU010000001">
    <property type="protein sequence ID" value="MBB4661944.1"/>
    <property type="molecule type" value="Genomic_DNA"/>
</dbReference>
<evidence type="ECO:0000256" key="1">
    <source>
        <dbReference type="ARBA" id="ARBA00022448"/>
    </source>
</evidence>
<dbReference type="Gene3D" id="3.40.50.300">
    <property type="entry name" value="P-loop containing nucleotide triphosphate hydrolases"/>
    <property type="match status" value="1"/>
</dbReference>
<dbReference type="PROSITE" id="PS00211">
    <property type="entry name" value="ABC_TRANSPORTER_1"/>
    <property type="match status" value="1"/>
</dbReference>
<dbReference type="InterPro" id="IPR003439">
    <property type="entry name" value="ABC_transporter-like_ATP-bd"/>
</dbReference>
<dbReference type="SUPFAM" id="SSF52540">
    <property type="entry name" value="P-loop containing nucleoside triphosphate hydrolases"/>
    <property type="match status" value="1"/>
</dbReference>
<dbReference type="RefSeq" id="WP_183340539.1">
    <property type="nucleotide sequence ID" value="NZ_JACHNU010000001.1"/>
</dbReference>
<dbReference type="AlphaFoldDB" id="A0A840ID01"/>
<dbReference type="InterPro" id="IPR051120">
    <property type="entry name" value="ABC_AA/LPS_Transport"/>
</dbReference>
<organism evidence="5 6">
    <name type="scientific">Conexibacter arvalis</name>
    <dbReference type="NCBI Taxonomy" id="912552"/>
    <lineage>
        <taxon>Bacteria</taxon>
        <taxon>Bacillati</taxon>
        <taxon>Actinomycetota</taxon>
        <taxon>Thermoleophilia</taxon>
        <taxon>Solirubrobacterales</taxon>
        <taxon>Conexibacteraceae</taxon>
        <taxon>Conexibacter</taxon>
    </lineage>
</organism>